<dbReference type="Proteomes" id="UP001500886">
    <property type="component" value="Unassembled WGS sequence"/>
</dbReference>
<keyword evidence="5" id="KW-1185">Reference proteome</keyword>
<dbReference type="SUPFAM" id="SSF55961">
    <property type="entry name" value="Bet v1-like"/>
    <property type="match status" value="2"/>
</dbReference>
<evidence type="ECO:0000256" key="2">
    <source>
        <dbReference type="SAM" id="MobiDB-lite"/>
    </source>
</evidence>
<comment type="similarity">
    <text evidence="1">Belongs to the AHA1 family.</text>
</comment>
<evidence type="ECO:0000259" key="3">
    <source>
        <dbReference type="Pfam" id="PF08327"/>
    </source>
</evidence>
<gene>
    <name evidence="4" type="ORF">GCM10010315_30520</name>
</gene>
<feature type="region of interest" description="Disordered" evidence="2">
    <location>
        <begin position="1"/>
        <end position="24"/>
    </location>
</feature>
<sequence>MPEDAPGRDPDQLPRTTARGALGVPAGEAVPGAVRLAVRLAAPPEHVWPALTEPDRVAEWFGDLAAPLRPGEDNRLDFEDGDFFTLRPTLLVPARRLAYDWRFLGIGKQQRIAWTLDQDGTGTLLTVTDHDTTRTPAEAGQLLEGWRDFLTRLATHLHTGTGARYALRDDIDGAVDLPPGPYRPLTYPALLDWLPVAEDGFRPAWFFVVDDEGPRRFPLHDWELRDGQRLEFAVEIPGAHTHPGARVTLAPVADGTGRRLAFTHRGWTRLGLPEGRAQELRRRFTATWTASLAAARERAHRAAGPD</sequence>
<dbReference type="EMBL" id="BAAASL010000010">
    <property type="protein sequence ID" value="GAA2717405.1"/>
    <property type="molecule type" value="Genomic_DNA"/>
</dbReference>
<feature type="compositionally biased region" description="Basic and acidic residues" evidence="2">
    <location>
        <begin position="1"/>
        <end position="12"/>
    </location>
</feature>
<proteinExistence type="inferred from homology"/>
<dbReference type="Pfam" id="PF08327">
    <property type="entry name" value="AHSA1"/>
    <property type="match status" value="1"/>
</dbReference>
<dbReference type="Gene3D" id="3.30.530.20">
    <property type="match status" value="2"/>
</dbReference>
<protein>
    <recommendedName>
        <fullName evidence="3">Activator of Hsp90 ATPase homologue 1/2-like C-terminal domain-containing protein</fullName>
    </recommendedName>
</protein>
<evidence type="ECO:0000256" key="1">
    <source>
        <dbReference type="ARBA" id="ARBA00006817"/>
    </source>
</evidence>
<dbReference type="InterPro" id="IPR013538">
    <property type="entry name" value="ASHA1/2-like_C"/>
</dbReference>
<name>A0ABN3TR36_9ACTN</name>
<reference evidence="4 5" key="1">
    <citation type="journal article" date="2019" name="Int. J. Syst. Evol. Microbiol.">
        <title>The Global Catalogue of Microorganisms (GCM) 10K type strain sequencing project: providing services to taxonomists for standard genome sequencing and annotation.</title>
        <authorList>
            <consortium name="The Broad Institute Genomics Platform"/>
            <consortium name="The Broad Institute Genome Sequencing Center for Infectious Disease"/>
            <person name="Wu L."/>
            <person name="Ma J."/>
        </authorList>
    </citation>
    <scope>NUCLEOTIDE SEQUENCE [LARGE SCALE GENOMIC DNA]</scope>
    <source>
        <strain evidence="4 5">JCM 4542</strain>
    </source>
</reference>
<evidence type="ECO:0000313" key="4">
    <source>
        <dbReference type="EMBL" id="GAA2717405.1"/>
    </source>
</evidence>
<evidence type="ECO:0000313" key="5">
    <source>
        <dbReference type="Proteomes" id="UP001500886"/>
    </source>
</evidence>
<dbReference type="InterPro" id="IPR023393">
    <property type="entry name" value="START-like_dom_sf"/>
</dbReference>
<accession>A0ABN3TR36</accession>
<organism evidence="4 5">
    <name type="scientific">Streptomyces luteosporeus</name>
    <dbReference type="NCBI Taxonomy" id="173856"/>
    <lineage>
        <taxon>Bacteria</taxon>
        <taxon>Bacillati</taxon>
        <taxon>Actinomycetota</taxon>
        <taxon>Actinomycetes</taxon>
        <taxon>Kitasatosporales</taxon>
        <taxon>Streptomycetaceae</taxon>
        <taxon>Streptomyces</taxon>
    </lineage>
</organism>
<dbReference type="RefSeq" id="WP_344435791.1">
    <property type="nucleotide sequence ID" value="NZ_BAAASL010000010.1"/>
</dbReference>
<comment type="caution">
    <text evidence="4">The sequence shown here is derived from an EMBL/GenBank/DDBJ whole genome shotgun (WGS) entry which is preliminary data.</text>
</comment>
<feature type="domain" description="Activator of Hsp90 ATPase homologue 1/2-like C-terminal" evidence="3">
    <location>
        <begin position="41"/>
        <end position="157"/>
    </location>
</feature>